<dbReference type="PANTHER" id="PTHR46211">
    <property type="entry name" value="GLYCEROPHOSPHORYL DIESTER PHOSPHODIESTERASE"/>
    <property type="match status" value="1"/>
</dbReference>
<dbReference type="SUPFAM" id="SSF51695">
    <property type="entry name" value="PLC-like phosphodiesterases"/>
    <property type="match status" value="1"/>
</dbReference>
<dbReference type="Gene3D" id="3.20.20.190">
    <property type="entry name" value="Phosphatidylinositol (PI) phosphodiesterase"/>
    <property type="match status" value="1"/>
</dbReference>
<comment type="caution">
    <text evidence="2">The sequence shown here is derived from an EMBL/GenBank/DDBJ whole genome shotgun (WGS) entry which is preliminary data.</text>
</comment>
<dbReference type="RefSeq" id="WP_197104090.1">
    <property type="nucleotide sequence ID" value="NZ_JACCEL010000007.1"/>
</dbReference>
<proteinExistence type="predicted"/>
<gene>
    <name evidence="2" type="ORF">HYQ42_04090</name>
</gene>
<dbReference type="PANTHER" id="PTHR46211:SF1">
    <property type="entry name" value="GLYCEROPHOSPHODIESTER PHOSPHODIESTERASE, CYTOPLASMIC"/>
    <property type="match status" value="1"/>
</dbReference>
<evidence type="ECO:0000313" key="2">
    <source>
        <dbReference type="EMBL" id="MBG9977960.1"/>
    </source>
</evidence>
<name>A0ABS0LI36_9LACT</name>
<feature type="domain" description="GP-PDE" evidence="1">
    <location>
        <begin position="2"/>
        <end position="244"/>
    </location>
</feature>
<keyword evidence="3" id="KW-1185">Reference proteome</keyword>
<accession>A0ABS0LI36</accession>
<organism evidence="2 3">
    <name type="scientific">Ruoffia tabacinasalis</name>
    <dbReference type="NCBI Taxonomy" id="87458"/>
    <lineage>
        <taxon>Bacteria</taxon>
        <taxon>Bacillati</taxon>
        <taxon>Bacillota</taxon>
        <taxon>Bacilli</taxon>
        <taxon>Lactobacillales</taxon>
        <taxon>Aerococcaceae</taxon>
        <taxon>Ruoffia</taxon>
    </lineage>
</organism>
<evidence type="ECO:0000259" key="1">
    <source>
        <dbReference type="PROSITE" id="PS51704"/>
    </source>
</evidence>
<dbReference type="PROSITE" id="PS51704">
    <property type="entry name" value="GP_PDE"/>
    <property type="match status" value="1"/>
</dbReference>
<dbReference type="InterPro" id="IPR030395">
    <property type="entry name" value="GP_PDE_dom"/>
</dbReference>
<protein>
    <submittedName>
        <fullName evidence="2">Glycerophosphodiester phosphodiesterase</fullName>
    </submittedName>
</protein>
<evidence type="ECO:0000313" key="3">
    <source>
        <dbReference type="Proteomes" id="UP000823401"/>
    </source>
</evidence>
<dbReference type="CDD" id="cd08563">
    <property type="entry name" value="GDPD_TtGDE_like"/>
    <property type="match status" value="1"/>
</dbReference>
<dbReference type="EMBL" id="JACCEL010000007">
    <property type="protein sequence ID" value="MBG9977960.1"/>
    <property type="molecule type" value="Genomic_DNA"/>
</dbReference>
<dbReference type="Pfam" id="PF03009">
    <property type="entry name" value="GDPD"/>
    <property type="match status" value="1"/>
</dbReference>
<dbReference type="Proteomes" id="UP000823401">
    <property type="component" value="Unassembled WGS sequence"/>
</dbReference>
<sequence>MSLIIAHRGYSGKFPENTMLAFQKSLEYGADGIELDIQLTKDSKIVICHDEEIDRTSNGKGFIRDYTLAELREFEFRNNMYDLEDETEDNIKIPTLDEFLNWLNTTELMVNIEFKTSIIEYDGIVEKAIELVKERELEDRVIFSSFNHNTIKEVKELDSSLRCGFLTVANILDPGAYCQAHQVEYYHPAYVSLLHTPEIMNECQEQGIKINAYTVNEPKHIQILLDLNISGIITNEIEEAIQLKH</sequence>
<reference evidence="2 3" key="1">
    <citation type="submission" date="2020-07" db="EMBL/GenBank/DDBJ databases">
        <title>Facklamia lactis sp. nov., isolated from raw milk.</title>
        <authorList>
            <person name="Doll E.V."/>
            <person name="Huptas C."/>
            <person name="Staib L."/>
            <person name="Wenning M."/>
            <person name="Scherer S."/>
        </authorList>
    </citation>
    <scope>NUCLEOTIDE SEQUENCE [LARGE SCALE GENOMIC DNA]</scope>
    <source>
        <strain evidence="2 3">DSM 104272</strain>
    </source>
</reference>
<dbReference type="InterPro" id="IPR017946">
    <property type="entry name" value="PLC-like_Pdiesterase_TIM-brl"/>
</dbReference>